<dbReference type="InterPro" id="IPR014720">
    <property type="entry name" value="dsRBD_dom"/>
</dbReference>
<feature type="compositionally biased region" description="Basic residues" evidence="5">
    <location>
        <begin position="328"/>
        <end position="340"/>
    </location>
</feature>
<evidence type="ECO:0000256" key="1">
    <source>
        <dbReference type="ARBA" id="ARBA00022737"/>
    </source>
</evidence>
<dbReference type="SMART" id="SM00358">
    <property type="entry name" value="DSRM"/>
    <property type="match status" value="2"/>
</dbReference>
<keyword evidence="1" id="KW-0677">Repeat</keyword>
<proteinExistence type="predicted"/>
<dbReference type="Pfam" id="PF00035">
    <property type="entry name" value="dsrm"/>
    <property type="match status" value="2"/>
</dbReference>
<evidence type="ECO:0000256" key="2">
    <source>
        <dbReference type="ARBA" id="ARBA00022884"/>
    </source>
</evidence>
<dbReference type="PANTHER" id="PTHR46031:SF37">
    <property type="entry name" value="DRBM DOMAIN-CONTAINING PROTEIN"/>
    <property type="match status" value="1"/>
</dbReference>
<dbReference type="EMBL" id="GDJX01018598">
    <property type="protein sequence ID" value="JAT49338.1"/>
    <property type="molecule type" value="Transcribed_RNA"/>
</dbReference>
<feature type="domain" description="DRBM" evidence="6">
    <location>
        <begin position="130"/>
        <end position="168"/>
    </location>
</feature>
<dbReference type="SUPFAM" id="SSF54768">
    <property type="entry name" value="dsRNA-binding domain-like"/>
    <property type="match status" value="2"/>
</dbReference>
<dbReference type="AlphaFoldDB" id="A0A1D1YDS3"/>
<evidence type="ECO:0000259" key="6">
    <source>
        <dbReference type="PROSITE" id="PS50137"/>
    </source>
</evidence>
<accession>A0A1D1YDS3</accession>
<dbReference type="GO" id="GO:0003723">
    <property type="term" value="F:RNA binding"/>
    <property type="evidence" value="ECO:0007669"/>
    <property type="project" value="UniProtKB-UniRule"/>
</dbReference>
<evidence type="ECO:0000256" key="5">
    <source>
        <dbReference type="SAM" id="MobiDB-lite"/>
    </source>
</evidence>
<evidence type="ECO:0000313" key="9">
    <source>
        <dbReference type="EMBL" id="JAT63285.1"/>
    </source>
</evidence>
<comment type="function">
    <text evidence="3">Binds double-stranded RNA.</text>
</comment>
<dbReference type="EMBL" id="GDJX01004651">
    <property type="protein sequence ID" value="JAT63285.1"/>
    <property type="molecule type" value="Transcribed_RNA"/>
</dbReference>
<feature type="domain" description="DRBM" evidence="6">
    <location>
        <begin position="16"/>
        <end position="85"/>
    </location>
</feature>
<dbReference type="EMBL" id="GDJX01015176">
    <property type="protein sequence ID" value="JAT52760.1"/>
    <property type="molecule type" value="Transcribed_RNA"/>
</dbReference>
<dbReference type="Gene3D" id="3.30.160.20">
    <property type="match status" value="2"/>
</dbReference>
<dbReference type="PANTHER" id="PTHR46031">
    <property type="match status" value="1"/>
</dbReference>
<organism evidence="8">
    <name type="scientific">Anthurium amnicola</name>
    <dbReference type="NCBI Taxonomy" id="1678845"/>
    <lineage>
        <taxon>Eukaryota</taxon>
        <taxon>Viridiplantae</taxon>
        <taxon>Streptophyta</taxon>
        <taxon>Embryophyta</taxon>
        <taxon>Tracheophyta</taxon>
        <taxon>Spermatophyta</taxon>
        <taxon>Magnoliopsida</taxon>
        <taxon>Liliopsida</taxon>
        <taxon>Araceae</taxon>
        <taxon>Pothoideae</taxon>
        <taxon>Potheae</taxon>
        <taxon>Anthurium</taxon>
    </lineage>
</organism>
<evidence type="ECO:0000256" key="3">
    <source>
        <dbReference type="ARBA" id="ARBA00037597"/>
    </source>
</evidence>
<name>A0A1D1YDS3_9ARAE</name>
<evidence type="ECO:0000313" key="8">
    <source>
        <dbReference type="EMBL" id="JAT52760.1"/>
    </source>
</evidence>
<sequence length="340" mass="36957">MEVEPPSHPGVAEKFMQKNRLQVYAQRSALPLPVYLTVNEGFPHAPQFRSTVLVGGVMFRSSQTFAHRKEAEQDVAKVALEGVSKKINEEGCPLIHADTVFCKSILHEYAVQMNLDKPTYTCSQPEGLLPMFISSVLLDGKMYKGAAGRKKKQAEQLAARAAIESILGDRNPSTKTRMSQIIKSKGKLYSALHQVNVSGISEGMNTSSGVNLESLFGDGLLVGKEVQVALRNEISPVSAHVVTCNPGQLSERKQQNEECMHEISSGMIGSGTELQHQPQGGPALQQANACPQTVADGPYLSFLSHVKKATLSVGPSGFSFETHGTWSNRKRKRSKKGKGK</sequence>
<reference evidence="8" key="1">
    <citation type="submission" date="2015-07" db="EMBL/GenBank/DDBJ databases">
        <title>Transcriptome Assembly of Anthurium amnicola.</title>
        <authorList>
            <person name="Suzuki J."/>
        </authorList>
    </citation>
    <scope>NUCLEOTIDE SEQUENCE</scope>
</reference>
<evidence type="ECO:0000313" key="7">
    <source>
        <dbReference type="EMBL" id="JAT49338.1"/>
    </source>
</evidence>
<evidence type="ECO:0000256" key="4">
    <source>
        <dbReference type="PROSITE-ProRule" id="PRU00266"/>
    </source>
</evidence>
<feature type="region of interest" description="Disordered" evidence="5">
    <location>
        <begin position="317"/>
        <end position="340"/>
    </location>
</feature>
<dbReference type="PROSITE" id="PS50137">
    <property type="entry name" value="DS_RBD"/>
    <property type="match status" value="2"/>
</dbReference>
<keyword evidence="2 4" id="KW-0694">RNA-binding</keyword>
<gene>
    <name evidence="8" type="primary">DRB4_1</name>
    <name evidence="7" type="synonym">DRB4_0</name>
    <name evidence="9" type="synonym">DRB4_5</name>
    <name evidence="8" type="ORF">g.31897</name>
    <name evidence="7" type="ORF">g.31898</name>
    <name evidence="9" type="ORF">g.31899</name>
</gene>
<protein>
    <submittedName>
        <fullName evidence="8">Double-stranded RNA-binding protein 4</fullName>
    </submittedName>
</protein>